<reference evidence="11" key="1">
    <citation type="journal article" date="2019" name="Int. J. Syst. Evol. Microbiol.">
        <title>The Global Catalogue of Microorganisms (GCM) 10K type strain sequencing project: providing services to taxonomists for standard genome sequencing and annotation.</title>
        <authorList>
            <consortium name="The Broad Institute Genomics Platform"/>
            <consortium name="The Broad Institute Genome Sequencing Center for Infectious Disease"/>
            <person name="Wu L."/>
            <person name="Ma J."/>
        </authorList>
    </citation>
    <scope>NUCLEOTIDE SEQUENCE [LARGE SCALE GENOMIC DNA]</scope>
    <source>
        <strain evidence="11">KCTC 42423</strain>
    </source>
</reference>
<keyword evidence="5" id="KW-0732">Signal</keyword>
<keyword evidence="4 8" id="KW-0812">Transmembrane</keyword>
<dbReference type="Gene3D" id="2.60.40.1120">
    <property type="entry name" value="Carboxypeptidase-like, regulatory domain"/>
    <property type="match status" value="1"/>
</dbReference>
<comment type="similarity">
    <text evidence="8">Belongs to the TonB-dependent receptor family.</text>
</comment>
<dbReference type="Pfam" id="PF07715">
    <property type="entry name" value="Plug"/>
    <property type="match status" value="1"/>
</dbReference>
<accession>A0ABW5N871</accession>
<gene>
    <name evidence="10" type="ORF">ACFSTE_11170</name>
</gene>
<comment type="caution">
    <text evidence="10">The sequence shown here is derived from an EMBL/GenBank/DDBJ whole genome shotgun (WGS) entry which is preliminary data.</text>
</comment>
<keyword evidence="3 8" id="KW-1134">Transmembrane beta strand</keyword>
<protein>
    <submittedName>
        <fullName evidence="10">Carboxypeptidase-like regulatory domain-containing protein</fullName>
    </submittedName>
</protein>
<evidence type="ECO:0000256" key="4">
    <source>
        <dbReference type="ARBA" id="ARBA00022692"/>
    </source>
</evidence>
<keyword evidence="6 8" id="KW-0472">Membrane</keyword>
<dbReference type="RefSeq" id="WP_378256879.1">
    <property type="nucleotide sequence ID" value="NZ_JBHSJV010000001.1"/>
</dbReference>
<comment type="subcellular location">
    <subcellularLocation>
        <location evidence="1 8">Cell outer membrane</location>
        <topology evidence="1 8">Multi-pass membrane protein</topology>
    </subcellularLocation>
</comment>
<evidence type="ECO:0000256" key="7">
    <source>
        <dbReference type="ARBA" id="ARBA00023237"/>
    </source>
</evidence>
<dbReference type="InterPro" id="IPR012910">
    <property type="entry name" value="Plug_dom"/>
</dbReference>
<dbReference type="InterPro" id="IPR039426">
    <property type="entry name" value="TonB-dep_rcpt-like"/>
</dbReference>
<evidence type="ECO:0000256" key="6">
    <source>
        <dbReference type="ARBA" id="ARBA00023136"/>
    </source>
</evidence>
<sequence>MYPRYFVLIFLFLISPPLLSQSALSGKITDKHGQLLPGASVLIKGTTIGAISDINGYFELSKTPLGNYQLEVSMLGFKKEIVTVFLQKGKPLFLSISLSETSQNLDEIVLQSKSKVQRKREEPIKIEVIDVKKIQAQSISLPQIMNQTSGVKVRQNGGIGSGTSININGLQGNAIRFFKDGIPLDYLGRAFDLSMVPIDQLTNIEIYKGVLPVDLGADALGGAVNFISQNNHKNHLDLSYGVASFNTHQVNLNGYLTIPNSKLFAAATSYFITSDNNYTINVDIPDADTGVLKSTEAERFHDGIYSLFLETKIGARATKIADLFEVGFSRFDMQKELQNNIRLTIPYGEAIYEEDASIFTIRYQKQFDKLHLDFFTAYSDRNTLFDDTPTYRYNWLGEPLPIPDNDNGGETNQNAKSYRRLNFDNWTIRANANYQLHENHQLNFNHNYIYEKRVGSDPLAETFGRDVDVLTFPAKYTRNITGIGVTSSFLGNKIDNVFSVKRYGVITSSISSVYDYYGEIPEFSDDSYGISNSMKYNINKHRYLRISYERATRIPESEEYFGDAIFISGNYNLQPETSHNINLGFYSNITKKQNLWLDINTFYRAVENNIFLRPFSLLYSRYQNTDDARILGGEFMLKGSLVKNIRFNLAVTYQDIRRKNTDINSRLLEDSRQPNIPYFFGNIGLRYHPKKLIGKGNWQFYGNYNYVEKYLLNAVSKEQEPPLFGDVNGITGVNIIPTQNLIDIGITYKVSGTPLWVNAEINNILDAEAFDGFRVQKPGINYRLKIKYSIN</sequence>
<evidence type="ECO:0000256" key="8">
    <source>
        <dbReference type="PROSITE-ProRule" id="PRU01360"/>
    </source>
</evidence>
<dbReference type="SUPFAM" id="SSF56935">
    <property type="entry name" value="Porins"/>
    <property type="match status" value="1"/>
</dbReference>
<keyword evidence="2 8" id="KW-0813">Transport</keyword>
<dbReference type="InterPro" id="IPR037066">
    <property type="entry name" value="Plug_dom_sf"/>
</dbReference>
<keyword evidence="7 8" id="KW-0998">Cell outer membrane</keyword>
<evidence type="ECO:0000256" key="2">
    <source>
        <dbReference type="ARBA" id="ARBA00022448"/>
    </source>
</evidence>
<evidence type="ECO:0000256" key="5">
    <source>
        <dbReference type="ARBA" id="ARBA00022729"/>
    </source>
</evidence>
<organism evidence="10 11">
    <name type="scientific">Aquimarina hainanensis</name>
    <dbReference type="NCBI Taxonomy" id="1578017"/>
    <lineage>
        <taxon>Bacteria</taxon>
        <taxon>Pseudomonadati</taxon>
        <taxon>Bacteroidota</taxon>
        <taxon>Flavobacteriia</taxon>
        <taxon>Flavobacteriales</taxon>
        <taxon>Flavobacteriaceae</taxon>
        <taxon>Aquimarina</taxon>
    </lineage>
</organism>
<dbReference type="PANTHER" id="PTHR30069">
    <property type="entry name" value="TONB-DEPENDENT OUTER MEMBRANE RECEPTOR"/>
    <property type="match status" value="1"/>
</dbReference>
<name>A0ABW5N871_9FLAO</name>
<evidence type="ECO:0000256" key="3">
    <source>
        <dbReference type="ARBA" id="ARBA00022452"/>
    </source>
</evidence>
<dbReference type="Proteomes" id="UP001597459">
    <property type="component" value="Unassembled WGS sequence"/>
</dbReference>
<dbReference type="Pfam" id="PF13715">
    <property type="entry name" value="CarbopepD_reg_2"/>
    <property type="match status" value="1"/>
</dbReference>
<evidence type="ECO:0000256" key="1">
    <source>
        <dbReference type="ARBA" id="ARBA00004571"/>
    </source>
</evidence>
<dbReference type="Gene3D" id="2.40.170.20">
    <property type="entry name" value="TonB-dependent receptor, beta-barrel domain"/>
    <property type="match status" value="1"/>
</dbReference>
<dbReference type="EMBL" id="JBHULX010000021">
    <property type="protein sequence ID" value="MFD2591386.1"/>
    <property type="molecule type" value="Genomic_DNA"/>
</dbReference>
<evidence type="ECO:0000313" key="11">
    <source>
        <dbReference type="Proteomes" id="UP001597459"/>
    </source>
</evidence>
<proteinExistence type="inferred from homology"/>
<keyword evidence="11" id="KW-1185">Reference proteome</keyword>
<dbReference type="SUPFAM" id="SSF49464">
    <property type="entry name" value="Carboxypeptidase regulatory domain-like"/>
    <property type="match status" value="1"/>
</dbReference>
<dbReference type="InterPro" id="IPR036942">
    <property type="entry name" value="Beta-barrel_TonB_sf"/>
</dbReference>
<dbReference type="Gene3D" id="2.170.130.10">
    <property type="entry name" value="TonB-dependent receptor, plug domain"/>
    <property type="match status" value="1"/>
</dbReference>
<dbReference type="InterPro" id="IPR008969">
    <property type="entry name" value="CarboxyPept-like_regulatory"/>
</dbReference>
<evidence type="ECO:0000259" key="9">
    <source>
        <dbReference type="Pfam" id="PF07715"/>
    </source>
</evidence>
<evidence type="ECO:0000313" key="10">
    <source>
        <dbReference type="EMBL" id="MFD2591386.1"/>
    </source>
</evidence>
<dbReference type="PROSITE" id="PS52016">
    <property type="entry name" value="TONB_DEPENDENT_REC_3"/>
    <property type="match status" value="1"/>
</dbReference>
<feature type="domain" description="TonB-dependent receptor plug" evidence="9">
    <location>
        <begin position="119"/>
        <end position="223"/>
    </location>
</feature>
<dbReference type="PANTHER" id="PTHR30069:SF29">
    <property type="entry name" value="HEMOGLOBIN AND HEMOGLOBIN-HAPTOGLOBIN-BINDING PROTEIN 1-RELATED"/>
    <property type="match status" value="1"/>
</dbReference>